<dbReference type="EMBL" id="JAGYWB010000004">
    <property type="protein sequence ID" value="KAI0524947.1"/>
    <property type="molecule type" value="Genomic_DNA"/>
</dbReference>
<protein>
    <submittedName>
        <fullName evidence="1">Uncharacterized protein</fullName>
    </submittedName>
</protein>
<organism evidence="1 2">
    <name type="scientific">Dendrobium nobile</name>
    <name type="common">Orchid</name>
    <dbReference type="NCBI Taxonomy" id="94219"/>
    <lineage>
        <taxon>Eukaryota</taxon>
        <taxon>Viridiplantae</taxon>
        <taxon>Streptophyta</taxon>
        <taxon>Embryophyta</taxon>
        <taxon>Tracheophyta</taxon>
        <taxon>Spermatophyta</taxon>
        <taxon>Magnoliopsida</taxon>
        <taxon>Liliopsida</taxon>
        <taxon>Asparagales</taxon>
        <taxon>Orchidaceae</taxon>
        <taxon>Epidendroideae</taxon>
        <taxon>Malaxideae</taxon>
        <taxon>Dendrobiinae</taxon>
        <taxon>Dendrobium</taxon>
    </lineage>
</organism>
<gene>
    <name evidence="1" type="ORF">KFK09_004337</name>
</gene>
<evidence type="ECO:0000313" key="1">
    <source>
        <dbReference type="EMBL" id="KAI0524947.1"/>
    </source>
</evidence>
<evidence type="ECO:0000313" key="2">
    <source>
        <dbReference type="Proteomes" id="UP000829196"/>
    </source>
</evidence>
<dbReference type="Proteomes" id="UP000829196">
    <property type="component" value="Unassembled WGS sequence"/>
</dbReference>
<proteinExistence type="predicted"/>
<name>A0A8T3C5G8_DENNO</name>
<comment type="caution">
    <text evidence="1">The sequence shown here is derived from an EMBL/GenBank/DDBJ whole genome shotgun (WGS) entry which is preliminary data.</text>
</comment>
<dbReference type="AlphaFoldDB" id="A0A8T3C5G8"/>
<reference evidence="1" key="1">
    <citation type="journal article" date="2022" name="Front. Genet.">
        <title>Chromosome-Scale Assembly of the Dendrobium nobile Genome Provides Insights Into the Molecular Mechanism of the Biosynthesis of the Medicinal Active Ingredient of Dendrobium.</title>
        <authorList>
            <person name="Xu Q."/>
            <person name="Niu S.-C."/>
            <person name="Li K.-L."/>
            <person name="Zheng P.-J."/>
            <person name="Zhang X.-J."/>
            <person name="Jia Y."/>
            <person name="Liu Y."/>
            <person name="Niu Y.-X."/>
            <person name="Yu L.-H."/>
            <person name="Chen D.-F."/>
            <person name="Zhang G.-Q."/>
        </authorList>
    </citation>
    <scope>NUCLEOTIDE SEQUENCE</scope>
    <source>
        <tissue evidence="1">Leaf</tissue>
    </source>
</reference>
<keyword evidence="2" id="KW-1185">Reference proteome</keyword>
<sequence length="80" mass="9231">MRRLKILKQVSNHSTSEKNGGTLIGPHRLKANVTIFSLRFLTALFPERLAPIHGFFRRAEFMLKIEKLSRFCTQFARSGL</sequence>
<accession>A0A8T3C5G8</accession>